<gene>
    <name evidence="10" type="ORF">KDD93_05400</name>
</gene>
<dbReference type="Pfam" id="PF00072">
    <property type="entry name" value="Response_reg"/>
    <property type="match status" value="1"/>
</dbReference>
<sequence length="223" mass="25624">MIKILLVEDDETLLEMIAEYLRDNDYLVTTCNNAADALDLAYEQNFDILVLDVKLPKGDGFSLLSSLRSAGVNTPAIFTTSLNTVNDLESGYQSGCDDYLKKPYELKELLIRIKNLIKRSFLHTNSDFITLADGYKFYPQSKNLTKNDEIVNLSNKQSELLILFLQNKNKLLTKQEIFDKIWSFDEEPSEQSLRVYIKDIRQILGKENITNKRGDGYIYAIQN</sequence>
<evidence type="ECO:0000256" key="4">
    <source>
        <dbReference type="ARBA" id="ARBA00023125"/>
    </source>
</evidence>
<evidence type="ECO:0000256" key="3">
    <source>
        <dbReference type="ARBA" id="ARBA00023015"/>
    </source>
</evidence>
<dbReference type="CDD" id="cd00383">
    <property type="entry name" value="trans_reg_C"/>
    <property type="match status" value="1"/>
</dbReference>
<feature type="domain" description="OmpR/PhoB-type" evidence="9">
    <location>
        <begin position="126"/>
        <end position="221"/>
    </location>
</feature>
<dbReference type="PROSITE" id="PS51755">
    <property type="entry name" value="OMPR_PHOB"/>
    <property type="match status" value="1"/>
</dbReference>
<dbReference type="SUPFAM" id="SSF52172">
    <property type="entry name" value="CheY-like"/>
    <property type="match status" value="1"/>
</dbReference>
<dbReference type="PANTHER" id="PTHR48111:SF1">
    <property type="entry name" value="TWO-COMPONENT RESPONSE REGULATOR ORR33"/>
    <property type="match status" value="1"/>
</dbReference>
<dbReference type="RefSeq" id="WP_212142005.1">
    <property type="nucleotide sequence ID" value="NZ_JAGSSW010000004.1"/>
</dbReference>
<evidence type="ECO:0000256" key="6">
    <source>
        <dbReference type="PROSITE-ProRule" id="PRU00169"/>
    </source>
</evidence>
<dbReference type="InterPro" id="IPR011006">
    <property type="entry name" value="CheY-like_superfamily"/>
</dbReference>
<dbReference type="PANTHER" id="PTHR48111">
    <property type="entry name" value="REGULATOR OF RPOS"/>
    <property type="match status" value="1"/>
</dbReference>
<keyword evidence="1 6" id="KW-0597">Phosphoprotein</keyword>
<keyword evidence="4 7" id="KW-0238">DNA-binding</keyword>
<protein>
    <submittedName>
        <fullName evidence="10">Response regulator transcription factor</fullName>
    </submittedName>
</protein>
<keyword evidence="11" id="KW-1185">Reference proteome</keyword>
<evidence type="ECO:0000259" key="8">
    <source>
        <dbReference type="PROSITE" id="PS50110"/>
    </source>
</evidence>
<feature type="domain" description="Response regulatory" evidence="8">
    <location>
        <begin position="3"/>
        <end position="117"/>
    </location>
</feature>
<evidence type="ECO:0000256" key="5">
    <source>
        <dbReference type="ARBA" id="ARBA00023163"/>
    </source>
</evidence>
<evidence type="ECO:0000259" key="9">
    <source>
        <dbReference type="PROSITE" id="PS51755"/>
    </source>
</evidence>
<dbReference type="Gene3D" id="3.40.50.2300">
    <property type="match status" value="1"/>
</dbReference>
<dbReference type="InterPro" id="IPR039420">
    <property type="entry name" value="WalR-like"/>
</dbReference>
<proteinExistence type="predicted"/>
<keyword evidence="5" id="KW-0804">Transcription</keyword>
<reference evidence="10 11" key="1">
    <citation type="submission" date="2021-04" db="EMBL/GenBank/DDBJ databases">
        <title>Molecular and phenotypic characterization and identification of bacterial isolates recovered from the Anatolian ground squirrels (Spermophilus xanthoprymnus) and which have the potential to form a new species in the Campylobacter genus.</title>
        <authorList>
            <person name="Aydin F."/>
            <person name="Abay S."/>
            <person name="Kayman T."/>
            <person name="Karakaya E."/>
            <person name="Mustak H.K."/>
            <person name="Mustak I.B."/>
            <person name="Bilgin N."/>
            <person name="Duzler A."/>
            <person name="Sahin O."/>
            <person name="Guran O."/>
            <person name="Saticioglu I.B."/>
        </authorList>
    </citation>
    <scope>NUCLEOTIDE SEQUENCE [LARGE SCALE GENOMIC DNA]</scope>
    <source>
        <strain evidence="11">faydin-G24</strain>
    </source>
</reference>
<keyword evidence="3" id="KW-0805">Transcription regulation</keyword>
<organism evidence="10 11">
    <name type="scientific">Campylobacter anatolicus</name>
    <dbReference type="NCBI Taxonomy" id="2829105"/>
    <lineage>
        <taxon>Bacteria</taxon>
        <taxon>Pseudomonadati</taxon>
        <taxon>Campylobacterota</taxon>
        <taxon>Epsilonproteobacteria</taxon>
        <taxon>Campylobacterales</taxon>
        <taxon>Campylobacteraceae</taxon>
        <taxon>Campylobacter</taxon>
    </lineage>
</organism>
<dbReference type="PROSITE" id="PS50110">
    <property type="entry name" value="RESPONSE_REGULATORY"/>
    <property type="match status" value="1"/>
</dbReference>
<keyword evidence="2" id="KW-0902">Two-component regulatory system</keyword>
<name>A0ABS5HIA1_9BACT</name>
<feature type="modified residue" description="4-aspartylphosphate" evidence="6">
    <location>
        <position position="52"/>
    </location>
</feature>
<evidence type="ECO:0000256" key="7">
    <source>
        <dbReference type="PROSITE-ProRule" id="PRU01091"/>
    </source>
</evidence>
<dbReference type="SUPFAM" id="SSF46894">
    <property type="entry name" value="C-terminal effector domain of the bipartite response regulators"/>
    <property type="match status" value="1"/>
</dbReference>
<dbReference type="Proteomes" id="UP000682951">
    <property type="component" value="Unassembled WGS sequence"/>
</dbReference>
<dbReference type="Gene3D" id="1.10.10.10">
    <property type="entry name" value="Winged helix-like DNA-binding domain superfamily/Winged helix DNA-binding domain"/>
    <property type="match status" value="1"/>
</dbReference>
<dbReference type="SMART" id="SM00862">
    <property type="entry name" value="Trans_reg_C"/>
    <property type="match status" value="1"/>
</dbReference>
<dbReference type="Pfam" id="PF00486">
    <property type="entry name" value="Trans_reg_C"/>
    <property type="match status" value="1"/>
</dbReference>
<dbReference type="SMART" id="SM00448">
    <property type="entry name" value="REC"/>
    <property type="match status" value="1"/>
</dbReference>
<comment type="caution">
    <text evidence="10">The sequence shown here is derived from an EMBL/GenBank/DDBJ whole genome shotgun (WGS) entry which is preliminary data.</text>
</comment>
<evidence type="ECO:0000256" key="1">
    <source>
        <dbReference type="ARBA" id="ARBA00022553"/>
    </source>
</evidence>
<dbReference type="InterPro" id="IPR001867">
    <property type="entry name" value="OmpR/PhoB-type_DNA-bd"/>
</dbReference>
<evidence type="ECO:0000313" key="11">
    <source>
        <dbReference type="Proteomes" id="UP000682951"/>
    </source>
</evidence>
<accession>A0ABS5HIA1</accession>
<dbReference type="InterPro" id="IPR001789">
    <property type="entry name" value="Sig_transdc_resp-reg_receiver"/>
</dbReference>
<dbReference type="EMBL" id="JAGSSW010000004">
    <property type="protein sequence ID" value="MBR8464006.1"/>
    <property type="molecule type" value="Genomic_DNA"/>
</dbReference>
<feature type="DNA-binding region" description="OmpR/PhoB-type" evidence="7">
    <location>
        <begin position="126"/>
        <end position="221"/>
    </location>
</feature>
<dbReference type="InterPro" id="IPR036388">
    <property type="entry name" value="WH-like_DNA-bd_sf"/>
</dbReference>
<evidence type="ECO:0000256" key="2">
    <source>
        <dbReference type="ARBA" id="ARBA00023012"/>
    </source>
</evidence>
<evidence type="ECO:0000313" key="10">
    <source>
        <dbReference type="EMBL" id="MBR8464006.1"/>
    </source>
</evidence>
<dbReference type="InterPro" id="IPR016032">
    <property type="entry name" value="Sig_transdc_resp-reg_C-effctor"/>
</dbReference>